<reference evidence="1 2" key="1">
    <citation type="submission" date="2023-09" db="EMBL/GenBank/DDBJ databases">
        <authorList>
            <person name="Rey-Velasco X."/>
        </authorList>
    </citation>
    <scope>NUCLEOTIDE SEQUENCE [LARGE SCALE GENOMIC DNA]</scope>
    <source>
        <strain evidence="1 2">F260</strain>
    </source>
</reference>
<dbReference type="EMBL" id="JAVRHO010000002">
    <property type="protein sequence ID" value="MDT0645423.1"/>
    <property type="molecule type" value="Genomic_DNA"/>
</dbReference>
<gene>
    <name evidence="1" type="ORF">RM545_01870</name>
</gene>
<proteinExistence type="predicted"/>
<evidence type="ECO:0000313" key="1">
    <source>
        <dbReference type="EMBL" id="MDT0645423.1"/>
    </source>
</evidence>
<name>A0ABU3CGD4_9FLAO</name>
<dbReference type="InterPro" id="IPR018673">
    <property type="entry name" value="DUF2141"/>
</dbReference>
<comment type="caution">
    <text evidence="1">The sequence shown here is derived from an EMBL/GenBank/DDBJ whole genome shotgun (WGS) entry which is preliminary data.</text>
</comment>
<protein>
    <submittedName>
        <fullName evidence="1">DUF2141 domain-containing protein</fullName>
    </submittedName>
</protein>
<dbReference type="Proteomes" id="UP001245285">
    <property type="component" value="Unassembled WGS sequence"/>
</dbReference>
<accession>A0ABU3CGD4</accession>
<keyword evidence="2" id="KW-1185">Reference proteome</keyword>
<sequence length="139" mass="15605">MNKIIPALTFFLFGTVFLNAQNTIEVEIRNFESDQGSVIVALHNTEVSFLKEAFLSEESEIKDDKVVLQFSDVPDGMYAISLFHDEDGNGEMNTNLIGMPKENYGVSNNAPANFGPPKWKDAKFEVKNGEMVRQEIALR</sequence>
<dbReference type="Pfam" id="PF09912">
    <property type="entry name" value="DUF2141"/>
    <property type="match status" value="1"/>
</dbReference>
<evidence type="ECO:0000313" key="2">
    <source>
        <dbReference type="Proteomes" id="UP001245285"/>
    </source>
</evidence>
<organism evidence="1 2">
    <name type="scientific">Autumnicola lenta</name>
    <dbReference type="NCBI Taxonomy" id="3075593"/>
    <lineage>
        <taxon>Bacteria</taxon>
        <taxon>Pseudomonadati</taxon>
        <taxon>Bacteroidota</taxon>
        <taxon>Flavobacteriia</taxon>
        <taxon>Flavobacteriales</taxon>
        <taxon>Flavobacteriaceae</taxon>
        <taxon>Autumnicola</taxon>
    </lineage>
</organism>
<dbReference type="RefSeq" id="WP_311493577.1">
    <property type="nucleotide sequence ID" value="NZ_JAVRHO010000002.1"/>
</dbReference>